<organism evidence="4 5">
    <name type="scientific">Apiospora aurea</name>
    <dbReference type="NCBI Taxonomy" id="335848"/>
    <lineage>
        <taxon>Eukaryota</taxon>
        <taxon>Fungi</taxon>
        <taxon>Dikarya</taxon>
        <taxon>Ascomycota</taxon>
        <taxon>Pezizomycotina</taxon>
        <taxon>Sordariomycetes</taxon>
        <taxon>Xylariomycetidae</taxon>
        <taxon>Amphisphaeriales</taxon>
        <taxon>Apiosporaceae</taxon>
        <taxon>Apiospora</taxon>
    </lineage>
</organism>
<dbReference type="Pfam" id="PF12796">
    <property type="entry name" value="Ank_2"/>
    <property type="match status" value="1"/>
</dbReference>
<dbReference type="InterPro" id="IPR002110">
    <property type="entry name" value="Ankyrin_rpt"/>
</dbReference>
<dbReference type="RefSeq" id="XP_066699135.1">
    <property type="nucleotide sequence ID" value="XM_066843023.1"/>
</dbReference>
<keyword evidence="5" id="KW-1185">Reference proteome</keyword>
<dbReference type="Proteomes" id="UP001391051">
    <property type="component" value="Unassembled WGS sequence"/>
</dbReference>
<evidence type="ECO:0000256" key="3">
    <source>
        <dbReference type="PROSITE-ProRule" id="PRU00023"/>
    </source>
</evidence>
<name>A0ABR1QAT8_9PEZI</name>
<dbReference type="PANTHER" id="PTHR24171">
    <property type="entry name" value="ANKYRIN REPEAT DOMAIN-CONTAINING PROTEIN 39-RELATED"/>
    <property type="match status" value="1"/>
</dbReference>
<sequence length="160" mass="17029">MVLPSDASGTTSPARTVSELPPEAIAFAGRMYDAARTGQVDVFKQALPLGLPANMTNEKGDTLLMLAAYHGHAALVELLIQHGADPNRINDRGQSPLAGAVFKKEDRVIEVLLEGLADPDLGSPSAMQCVTMFNQETVWKDKFEKAPGKGKGKPETSTPS</sequence>
<keyword evidence="1" id="KW-0677">Repeat</keyword>
<accession>A0ABR1QAT8</accession>
<feature type="repeat" description="ANK" evidence="3">
    <location>
        <begin position="59"/>
        <end position="91"/>
    </location>
</feature>
<evidence type="ECO:0000256" key="2">
    <source>
        <dbReference type="ARBA" id="ARBA00023043"/>
    </source>
</evidence>
<dbReference type="SUPFAM" id="SSF48403">
    <property type="entry name" value="Ankyrin repeat"/>
    <property type="match status" value="1"/>
</dbReference>
<dbReference type="EMBL" id="JAQQWE010000005">
    <property type="protein sequence ID" value="KAK7951073.1"/>
    <property type="molecule type" value="Genomic_DNA"/>
</dbReference>
<evidence type="ECO:0000313" key="4">
    <source>
        <dbReference type="EMBL" id="KAK7951073.1"/>
    </source>
</evidence>
<comment type="caution">
    <text evidence="4">The sequence shown here is derived from an EMBL/GenBank/DDBJ whole genome shotgun (WGS) entry which is preliminary data.</text>
</comment>
<keyword evidence="2 3" id="KW-0040">ANK repeat</keyword>
<dbReference type="PROSITE" id="PS50088">
    <property type="entry name" value="ANK_REPEAT"/>
    <property type="match status" value="1"/>
</dbReference>
<dbReference type="Gene3D" id="1.25.40.20">
    <property type="entry name" value="Ankyrin repeat-containing domain"/>
    <property type="match status" value="1"/>
</dbReference>
<dbReference type="InterPro" id="IPR036770">
    <property type="entry name" value="Ankyrin_rpt-contain_sf"/>
</dbReference>
<evidence type="ECO:0000313" key="5">
    <source>
        <dbReference type="Proteomes" id="UP001391051"/>
    </source>
</evidence>
<reference evidence="4 5" key="1">
    <citation type="submission" date="2023-01" db="EMBL/GenBank/DDBJ databases">
        <title>Analysis of 21 Apiospora genomes using comparative genomics revels a genus with tremendous synthesis potential of carbohydrate active enzymes and secondary metabolites.</title>
        <authorList>
            <person name="Sorensen T."/>
        </authorList>
    </citation>
    <scope>NUCLEOTIDE SEQUENCE [LARGE SCALE GENOMIC DNA]</scope>
    <source>
        <strain evidence="4 5">CBS 24483</strain>
    </source>
</reference>
<gene>
    <name evidence="4" type="ORF">PG986_006801</name>
</gene>
<evidence type="ECO:0000256" key="1">
    <source>
        <dbReference type="ARBA" id="ARBA00022737"/>
    </source>
</evidence>
<proteinExistence type="predicted"/>
<dbReference type="PROSITE" id="PS50297">
    <property type="entry name" value="ANK_REP_REGION"/>
    <property type="match status" value="1"/>
</dbReference>
<dbReference type="SMART" id="SM00248">
    <property type="entry name" value="ANK"/>
    <property type="match status" value="2"/>
</dbReference>
<dbReference type="GeneID" id="92076085"/>
<protein>
    <submittedName>
        <fullName evidence="4">Ankyrin repeat protein</fullName>
    </submittedName>
</protein>